<organism evidence="1 2">
    <name type="scientific">Acinetobacter indicus</name>
    <dbReference type="NCBI Taxonomy" id="756892"/>
    <lineage>
        <taxon>Bacteria</taxon>
        <taxon>Pseudomonadati</taxon>
        <taxon>Pseudomonadota</taxon>
        <taxon>Gammaproteobacteria</taxon>
        <taxon>Moraxellales</taxon>
        <taxon>Moraxellaceae</taxon>
        <taxon>Acinetobacter</taxon>
    </lineage>
</organism>
<evidence type="ECO:0000313" key="1">
    <source>
        <dbReference type="EMBL" id="QIC70985.1"/>
    </source>
</evidence>
<dbReference type="InterPro" id="IPR052552">
    <property type="entry name" value="YeaO-like"/>
</dbReference>
<dbReference type="EMBL" id="CP044455">
    <property type="protein sequence ID" value="QIC70985.1"/>
    <property type="molecule type" value="Genomic_DNA"/>
</dbReference>
<protein>
    <submittedName>
        <fullName evidence="1">DUF488 family protein</fullName>
    </submittedName>
</protein>
<dbReference type="AlphaFoldDB" id="A0A6C0YNF3"/>
<dbReference type="Pfam" id="PF22752">
    <property type="entry name" value="DUF488-N3i"/>
    <property type="match status" value="1"/>
</dbReference>
<gene>
    <name evidence="1" type="ORF">FSC09_11485</name>
</gene>
<evidence type="ECO:0000313" key="2">
    <source>
        <dbReference type="Proteomes" id="UP000503440"/>
    </source>
</evidence>
<name>A0A6C0YNF3_9GAMM</name>
<reference evidence="1 2" key="1">
    <citation type="submission" date="2019-09" db="EMBL/GenBank/DDBJ databases">
        <title>Non-baumannii Acinetobacter spp. carrying blaNDM-1 isolated in China.</title>
        <authorList>
            <person name="Cui C."/>
            <person name="Chen C."/>
            <person name="Sun J."/>
            <person name="Liu Y."/>
        </authorList>
    </citation>
    <scope>NUCLEOTIDE SEQUENCE [LARGE SCALE GENOMIC DNA]</scope>
    <source>
        <strain evidence="1 2">B18</strain>
    </source>
</reference>
<dbReference type="PANTHER" id="PTHR36849">
    <property type="entry name" value="CYTOPLASMIC PROTEIN-RELATED"/>
    <property type="match status" value="1"/>
</dbReference>
<accession>A0A6C0YNF3</accession>
<dbReference type="PANTHER" id="PTHR36849:SF1">
    <property type="entry name" value="CYTOPLASMIC PROTEIN"/>
    <property type="match status" value="1"/>
</dbReference>
<sequence>MPIATKRIYQAVSKQDGPRILLDRIWPRGIKKADAQIDLWPKDLTPSTELRKWFHEDIEQHWPEFQQRYRQELQQHLDAVEEIRQLAQKGPITLLTAAENEQHNHLQVFKQLLEHQGK</sequence>
<dbReference type="Proteomes" id="UP000503440">
    <property type="component" value="Chromosome"/>
</dbReference>
<proteinExistence type="predicted"/>
<dbReference type="RefSeq" id="WP_127800831.1">
    <property type="nucleotide sequence ID" value="NZ_CP044018.1"/>
</dbReference>